<name>A0A2C5XWQ1_9HYPO</name>
<dbReference type="AlphaFoldDB" id="A0A2C5XWQ1"/>
<keyword evidence="1" id="KW-1133">Transmembrane helix</keyword>
<keyword evidence="3" id="KW-1185">Reference proteome</keyword>
<proteinExistence type="predicted"/>
<protein>
    <submittedName>
        <fullName evidence="2">Uncharacterized protein</fullName>
    </submittedName>
</protein>
<comment type="caution">
    <text evidence="2">The sequence shown here is derived from an EMBL/GenBank/DDBJ whole genome shotgun (WGS) entry which is preliminary data.</text>
</comment>
<dbReference type="EMBL" id="NJEU01001889">
    <property type="protein sequence ID" value="PHH59540.1"/>
    <property type="molecule type" value="Genomic_DNA"/>
</dbReference>
<accession>A0A2C5XWQ1</accession>
<feature type="transmembrane region" description="Helical" evidence="1">
    <location>
        <begin position="71"/>
        <end position="98"/>
    </location>
</feature>
<evidence type="ECO:0000313" key="2">
    <source>
        <dbReference type="EMBL" id="PHH59540.1"/>
    </source>
</evidence>
<sequence>MAALSRARCCRLAAPCFGLYPWPPVARPRVLLALVPVARMLPPVKLPLAYMPSVDVLPVDMPAAPPALARVVMVVMVVVAVIAAAVWIVVVVFAVAVAPAVAALAVEVHPPSGDGGGARSNGRGSNGCCSGGPFSGGPFSGGAFGGACNGRGHTPSTPVVRLVWPPSPTCREPFVSPL</sequence>
<gene>
    <name evidence="2" type="ORF">CDD82_2438</name>
</gene>
<keyword evidence="1" id="KW-0812">Transmembrane</keyword>
<organism evidence="2 3">
    <name type="scientific">Ophiocordyceps australis</name>
    <dbReference type="NCBI Taxonomy" id="1399860"/>
    <lineage>
        <taxon>Eukaryota</taxon>
        <taxon>Fungi</taxon>
        <taxon>Dikarya</taxon>
        <taxon>Ascomycota</taxon>
        <taxon>Pezizomycotina</taxon>
        <taxon>Sordariomycetes</taxon>
        <taxon>Hypocreomycetidae</taxon>
        <taxon>Hypocreales</taxon>
        <taxon>Ophiocordycipitaceae</taxon>
        <taxon>Ophiocordyceps</taxon>
    </lineage>
</organism>
<evidence type="ECO:0000256" key="1">
    <source>
        <dbReference type="SAM" id="Phobius"/>
    </source>
</evidence>
<reference evidence="2 3" key="1">
    <citation type="submission" date="2017-06" db="EMBL/GenBank/DDBJ databases">
        <title>Ant-infecting Ophiocordyceps genomes reveal a high diversity of potential behavioral manipulation genes and a possible major role for enterotoxins.</title>
        <authorList>
            <person name="De Bekker C."/>
            <person name="Evans H.C."/>
            <person name="Brachmann A."/>
            <person name="Hughes D.P."/>
        </authorList>
    </citation>
    <scope>NUCLEOTIDE SEQUENCE [LARGE SCALE GENOMIC DNA]</scope>
    <source>
        <strain evidence="2 3">1348a</strain>
    </source>
</reference>
<dbReference type="Proteomes" id="UP000224854">
    <property type="component" value="Unassembled WGS sequence"/>
</dbReference>
<evidence type="ECO:0000313" key="3">
    <source>
        <dbReference type="Proteomes" id="UP000224854"/>
    </source>
</evidence>
<keyword evidence="1" id="KW-0472">Membrane</keyword>